<dbReference type="InterPro" id="IPR001944">
    <property type="entry name" value="Glycoside_Hdrlase_35"/>
</dbReference>
<reference evidence="4 5" key="1">
    <citation type="submission" date="2019-04" db="EMBL/GenBank/DDBJ databases">
        <title>Annotation for the trematode Fasciola gigantica.</title>
        <authorList>
            <person name="Choi Y.-J."/>
        </authorList>
    </citation>
    <scope>NUCLEOTIDE SEQUENCE [LARGE SCALE GENOMIC DNA]</scope>
    <source>
        <strain evidence="4">Uganda_cow_1</strain>
    </source>
</reference>
<proteinExistence type="inferred from homology"/>
<dbReference type="AlphaFoldDB" id="A0A504YNR1"/>
<keyword evidence="5" id="KW-1185">Reference proteome</keyword>
<protein>
    <recommendedName>
        <fullName evidence="3">Glycoside hydrolase 35 catalytic domain-containing protein</fullName>
    </recommendedName>
</protein>
<dbReference type="STRING" id="46835.A0A504YNR1"/>
<dbReference type="Proteomes" id="UP000316759">
    <property type="component" value="Unassembled WGS sequence"/>
</dbReference>
<evidence type="ECO:0000256" key="1">
    <source>
        <dbReference type="ARBA" id="ARBA00009809"/>
    </source>
</evidence>
<accession>A0A504YNR1</accession>
<dbReference type="GO" id="GO:0005975">
    <property type="term" value="P:carbohydrate metabolic process"/>
    <property type="evidence" value="ECO:0007669"/>
    <property type="project" value="InterPro"/>
</dbReference>
<dbReference type="SUPFAM" id="SSF51445">
    <property type="entry name" value="(Trans)glycosidases"/>
    <property type="match status" value="1"/>
</dbReference>
<evidence type="ECO:0000313" key="5">
    <source>
        <dbReference type="Proteomes" id="UP000316759"/>
    </source>
</evidence>
<evidence type="ECO:0000259" key="3">
    <source>
        <dbReference type="Pfam" id="PF01301"/>
    </source>
</evidence>
<dbReference type="PANTHER" id="PTHR23421">
    <property type="entry name" value="BETA-GALACTOSIDASE RELATED"/>
    <property type="match status" value="1"/>
</dbReference>
<evidence type="ECO:0000313" key="4">
    <source>
        <dbReference type="EMBL" id="TPP59557.1"/>
    </source>
</evidence>
<dbReference type="OrthoDB" id="1657402at2759"/>
<evidence type="ECO:0000256" key="2">
    <source>
        <dbReference type="SAM" id="Phobius"/>
    </source>
</evidence>
<organism evidence="4 5">
    <name type="scientific">Fasciola gigantica</name>
    <name type="common">Giant liver fluke</name>
    <dbReference type="NCBI Taxonomy" id="46835"/>
    <lineage>
        <taxon>Eukaryota</taxon>
        <taxon>Metazoa</taxon>
        <taxon>Spiralia</taxon>
        <taxon>Lophotrochozoa</taxon>
        <taxon>Platyhelminthes</taxon>
        <taxon>Trematoda</taxon>
        <taxon>Digenea</taxon>
        <taxon>Plagiorchiida</taxon>
        <taxon>Echinostomata</taxon>
        <taxon>Echinostomatoidea</taxon>
        <taxon>Fasciolidae</taxon>
        <taxon>Fasciola</taxon>
    </lineage>
</organism>
<comment type="caution">
    <text evidence="4">The sequence shown here is derived from an EMBL/GenBank/DDBJ whole genome shotgun (WGS) entry which is preliminary data.</text>
</comment>
<keyword evidence="2" id="KW-1133">Transmembrane helix</keyword>
<feature type="transmembrane region" description="Helical" evidence="2">
    <location>
        <begin position="12"/>
        <end position="28"/>
    </location>
</feature>
<dbReference type="InterPro" id="IPR017853">
    <property type="entry name" value="GH"/>
</dbReference>
<dbReference type="Gene3D" id="3.20.20.80">
    <property type="entry name" value="Glycosidases"/>
    <property type="match status" value="2"/>
</dbReference>
<feature type="domain" description="Glycoside hydrolase 35 catalytic" evidence="3">
    <location>
        <begin position="68"/>
        <end position="105"/>
    </location>
</feature>
<dbReference type="EMBL" id="SUNJ01010554">
    <property type="protein sequence ID" value="TPP59557.1"/>
    <property type="molecule type" value="Genomic_DNA"/>
</dbReference>
<dbReference type="Pfam" id="PF01301">
    <property type="entry name" value="Glyco_hydro_35"/>
    <property type="match status" value="2"/>
</dbReference>
<keyword evidence="2" id="KW-0472">Membrane</keyword>
<gene>
    <name evidence="4" type="ORF">FGIG_05350</name>
</gene>
<name>A0A504YNR1_FASGI</name>
<sequence>MWKILTRQSIRLTLLFLLIYMIIFVFVQRRQLEYELEPVHQQFQFSFPVVRCNACITLDQNSNTLTRLGSVFQFIAGQIDYFRIPLEYWEDRLKKAKAAGLDAVELVGSHRGCGISPLTYIYEHQIQVRKTPFMRPVTRWFVHLLPILRPYLQENGGPIFMVQIENEYGYHWICDRKYLKMLYRLIRKFLGDKVVYFTVDMPKVEQLMCGAILPDNVLQTIDFGPCDSSNLIMKCY</sequence>
<comment type="similarity">
    <text evidence="1">Belongs to the glycosyl hydrolase 35 family.</text>
</comment>
<dbReference type="InterPro" id="IPR031330">
    <property type="entry name" value="Gly_Hdrlase_35_cat"/>
</dbReference>
<dbReference type="GO" id="GO:0004553">
    <property type="term" value="F:hydrolase activity, hydrolyzing O-glycosyl compounds"/>
    <property type="evidence" value="ECO:0007669"/>
    <property type="project" value="InterPro"/>
</dbReference>
<feature type="domain" description="Glycoside hydrolase 35 catalytic" evidence="3">
    <location>
        <begin position="123"/>
        <end position="228"/>
    </location>
</feature>
<keyword evidence="2" id="KW-0812">Transmembrane</keyword>